<feature type="compositionally biased region" description="Basic and acidic residues" evidence="4">
    <location>
        <begin position="548"/>
        <end position="557"/>
    </location>
</feature>
<dbReference type="EMBL" id="CAUJNA010003350">
    <property type="protein sequence ID" value="CAJ1399882.1"/>
    <property type="molecule type" value="Genomic_DNA"/>
</dbReference>
<keyword evidence="1" id="KW-0677">Repeat</keyword>
<proteinExistence type="predicted"/>
<evidence type="ECO:0000313" key="6">
    <source>
        <dbReference type="EMBL" id="CAJ1399882.1"/>
    </source>
</evidence>
<name>A0AA36J6A1_9DINO</name>
<dbReference type="GO" id="GO:0004842">
    <property type="term" value="F:ubiquitin-protein transferase activity"/>
    <property type="evidence" value="ECO:0007669"/>
    <property type="project" value="TreeGrafter"/>
</dbReference>
<dbReference type="GO" id="GO:0085020">
    <property type="term" value="P:protein K6-linked ubiquitination"/>
    <property type="evidence" value="ECO:0007669"/>
    <property type="project" value="TreeGrafter"/>
</dbReference>
<dbReference type="PANTHER" id="PTHR24171:SF8">
    <property type="entry name" value="BRCA1-ASSOCIATED RING DOMAIN PROTEIN 1"/>
    <property type="match status" value="1"/>
</dbReference>
<feature type="compositionally biased region" description="Basic and acidic residues" evidence="4">
    <location>
        <begin position="123"/>
        <end position="141"/>
    </location>
</feature>
<dbReference type="SMART" id="SM00271">
    <property type="entry name" value="DnaJ"/>
    <property type="match status" value="1"/>
</dbReference>
<dbReference type="InterPro" id="IPR036770">
    <property type="entry name" value="Ankyrin_rpt-contain_sf"/>
</dbReference>
<keyword evidence="2 3" id="KW-0040">ANK repeat</keyword>
<keyword evidence="7" id="KW-1185">Reference proteome</keyword>
<feature type="domain" description="J" evidence="5">
    <location>
        <begin position="562"/>
        <end position="623"/>
    </location>
</feature>
<dbReference type="Proteomes" id="UP001178507">
    <property type="component" value="Unassembled WGS sequence"/>
</dbReference>
<evidence type="ECO:0000256" key="3">
    <source>
        <dbReference type="PROSITE-ProRule" id="PRU00023"/>
    </source>
</evidence>
<dbReference type="SUPFAM" id="SSF48403">
    <property type="entry name" value="Ankyrin repeat"/>
    <property type="match status" value="1"/>
</dbReference>
<feature type="repeat" description="ANK" evidence="3">
    <location>
        <begin position="162"/>
        <end position="194"/>
    </location>
</feature>
<feature type="region of interest" description="Disordered" evidence="4">
    <location>
        <begin position="533"/>
        <end position="558"/>
    </location>
</feature>
<evidence type="ECO:0000313" key="7">
    <source>
        <dbReference type="Proteomes" id="UP001178507"/>
    </source>
</evidence>
<accession>A0AA36J6A1</accession>
<evidence type="ECO:0000256" key="4">
    <source>
        <dbReference type="SAM" id="MobiDB-lite"/>
    </source>
</evidence>
<dbReference type="Pfam" id="PF13637">
    <property type="entry name" value="Ank_4"/>
    <property type="match status" value="1"/>
</dbReference>
<evidence type="ECO:0000256" key="2">
    <source>
        <dbReference type="ARBA" id="ARBA00023043"/>
    </source>
</evidence>
<sequence>MVHVGSLREVLSEARPSWSEKDLTAVEEKLSRVGVATAQQLAELLAEINSRLLKAGQKAFNSETLAALRSRLEAKGDGRETKDEPKATGYPGQREASATAPTAAPGQGQGATAKSTATANLPQHERREAAPDQKPTPEAKDPPGPVPSTYSPSAQFGTLEALGETQLIKAVRQNDLRTAQYLLEHRADPNEKDGFGETALMEAAAQGQPNLCKLLLESLANVGYRSPTKLRAQDLAADHVKHFFNMPQSYWHDRGLRLAARQHNLRRAALLLERAKQDKQEVDVNGADGNGFTPLHVCAARAPDSDESRLFTRWLLDEKATVNATNLLGETPLILATRASADAQKSLRLSIVKLLLKSRAAVNTSDSVLHETPLMEAAGIGDSELVLTLLRAGAESARCSASGQSALDFALNDEVKWMLKNPMQATSGSPWPSRQPNSRVPPPPPQPQPQPQQPQPGPRPPFPSFVPKQPGPKTLPKKPQTYSERLQSLLAKYPGFAGSGVEMPSHAWQWSHEELELFIGSMGQFWPPGRARPSMKPGPTAGAGAAGRGRDVWERPKPSLRPHYQVLGVADGTRDQQTLKRAYRQAALKWHPDKNPNDPHAAANFQKACNAFEQICKALGFNA</sequence>
<dbReference type="PANTHER" id="PTHR24171">
    <property type="entry name" value="ANKYRIN REPEAT DOMAIN-CONTAINING PROTEIN 39-RELATED"/>
    <property type="match status" value="1"/>
</dbReference>
<protein>
    <recommendedName>
        <fullName evidence="5">J domain-containing protein</fullName>
    </recommendedName>
</protein>
<dbReference type="SUPFAM" id="SSF46565">
    <property type="entry name" value="Chaperone J-domain"/>
    <property type="match status" value="1"/>
</dbReference>
<dbReference type="Gene3D" id="1.10.287.110">
    <property type="entry name" value="DnaJ domain"/>
    <property type="match status" value="1"/>
</dbReference>
<comment type="caution">
    <text evidence="6">The sequence shown here is derived from an EMBL/GenBank/DDBJ whole genome shotgun (WGS) entry which is preliminary data.</text>
</comment>
<dbReference type="AlphaFoldDB" id="A0AA36J6A1"/>
<feature type="repeat" description="ANK" evidence="3">
    <location>
        <begin position="195"/>
        <end position="227"/>
    </location>
</feature>
<feature type="compositionally biased region" description="Basic and acidic residues" evidence="4">
    <location>
        <begin position="71"/>
        <end position="86"/>
    </location>
</feature>
<feature type="compositionally biased region" description="Low complexity" evidence="4">
    <location>
        <begin position="98"/>
        <end position="113"/>
    </location>
</feature>
<evidence type="ECO:0000259" key="5">
    <source>
        <dbReference type="PROSITE" id="PS50076"/>
    </source>
</evidence>
<dbReference type="InterPro" id="IPR002110">
    <property type="entry name" value="Ankyrin_rpt"/>
</dbReference>
<feature type="region of interest" description="Disordered" evidence="4">
    <location>
        <begin position="423"/>
        <end position="480"/>
    </location>
</feature>
<dbReference type="InterPro" id="IPR001623">
    <property type="entry name" value="DnaJ_domain"/>
</dbReference>
<dbReference type="Pfam" id="PF00226">
    <property type="entry name" value="DnaJ"/>
    <property type="match status" value="1"/>
</dbReference>
<dbReference type="Gene3D" id="1.25.40.20">
    <property type="entry name" value="Ankyrin repeat-containing domain"/>
    <property type="match status" value="3"/>
</dbReference>
<dbReference type="InterPro" id="IPR036869">
    <property type="entry name" value="J_dom_sf"/>
</dbReference>
<dbReference type="CDD" id="cd06257">
    <property type="entry name" value="DnaJ"/>
    <property type="match status" value="1"/>
</dbReference>
<feature type="compositionally biased region" description="Pro residues" evidence="4">
    <location>
        <begin position="439"/>
        <end position="464"/>
    </location>
</feature>
<feature type="repeat" description="ANK" evidence="3">
    <location>
        <begin position="328"/>
        <end position="367"/>
    </location>
</feature>
<organism evidence="6 7">
    <name type="scientific">Effrenium voratum</name>
    <dbReference type="NCBI Taxonomy" id="2562239"/>
    <lineage>
        <taxon>Eukaryota</taxon>
        <taxon>Sar</taxon>
        <taxon>Alveolata</taxon>
        <taxon>Dinophyceae</taxon>
        <taxon>Suessiales</taxon>
        <taxon>Symbiodiniaceae</taxon>
        <taxon>Effrenium</taxon>
    </lineage>
</organism>
<dbReference type="SMART" id="SM00248">
    <property type="entry name" value="ANK"/>
    <property type="match status" value="5"/>
</dbReference>
<dbReference type="Pfam" id="PF12796">
    <property type="entry name" value="Ank_2"/>
    <property type="match status" value="1"/>
</dbReference>
<dbReference type="PROSITE" id="PS50076">
    <property type="entry name" value="DNAJ_2"/>
    <property type="match status" value="1"/>
</dbReference>
<reference evidence="6" key="1">
    <citation type="submission" date="2023-08" db="EMBL/GenBank/DDBJ databases">
        <authorList>
            <person name="Chen Y."/>
            <person name="Shah S."/>
            <person name="Dougan E. K."/>
            <person name="Thang M."/>
            <person name="Chan C."/>
        </authorList>
    </citation>
    <scope>NUCLEOTIDE SEQUENCE</scope>
</reference>
<dbReference type="PROSITE" id="PS50088">
    <property type="entry name" value="ANK_REPEAT"/>
    <property type="match status" value="3"/>
</dbReference>
<gene>
    <name evidence="6" type="ORF">EVOR1521_LOCUS23335</name>
</gene>
<feature type="region of interest" description="Disordered" evidence="4">
    <location>
        <begin position="71"/>
        <end position="154"/>
    </location>
</feature>
<evidence type="ECO:0000256" key="1">
    <source>
        <dbReference type="ARBA" id="ARBA00022737"/>
    </source>
</evidence>